<dbReference type="RefSeq" id="WP_220191616.1">
    <property type="nucleotide sequence ID" value="NZ_BNJF01000001.1"/>
</dbReference>
<reference evidence="2" key="1">
    <citation type="submission" date="2020-10" db="EMBL/GenBank/DDBJ databases">
        <title>Taxonomic study of unclassified bacteria belonging to the class Ktedonobacteria.</title>
        <authorList>
            <person name="Yabe S."/>
            <person name="Wang C.M."/>
            <person name="Zheng Y."/>
            <person name="Sakai Y."/>
            <person name="Cavaletti L."/>
            <person name="Monciardini P."/>
            <person name="Donadio S."/>
        </authorList>
    </citation>
    <scope>NUCLEOTIDE SEQUENCE</scope>
    <source>
        <strain evidence="2">SOSP1-1</strain>
    </source>
</reference>
<gene>
    <name evidence="2" type="ORF">KSX_01830</name>
</gene>
<dbReference type="Pfam" id="PF06445">
    <property type="entry name" value="GyrI-like"/>
    <property type="match status" value="1"/>
</dbReference>
<organism evidence="2 3">
    <name type="scientific">Ktedonospora formicarum</name>
    <dbReference type="NCBI Taxonomy" id="2778364"/>
    <lineage>
        <taxon>Bacteria</taxon>
        <taxon>Bacillati</taxon>
        <taxon>Chloroflexota</taxon>
        <taxon>Ktedonobacteria</taxon>
        <taxon>Ktedonobacterales</taxon>
        <taxon>Ktedonobacteraceae</taxon>
        <taxon>Ktedonospora</taxon>
    </lineage>
</organism>
<dbReference type="Gene3D" id="3.20.80.10">
    <property type="entry name" value="Regulatory factor, effector binding domain"/>
    <property type="match status" value="1"/>
</dbReference>
<feature type="domain" description="GyrI-like small molecule binding" evidence="1">
    <location>
        <begin position="26"/>
        <end position="201"/>
    </location>
</feature>
<proteinExistence type="predicted"/>
<comment type="caution">
    <text evidence="2">The sequence shown here is derived from an EMBL/GenBank/DDBJ whole genome shotgun (WGS) entry which is preliminary data.</text>
</comment>
<keyword evidence="3" id="KW-1185">Reference proteome</keyword>
<evidence type="ECO:0000313" key="2">
    <source>
        <dbReference type="EMBL" id="GHO42020.1"/>
    </source>
</evidence>
<evidence type="ECO:0000313" key="3">
    <source>
        <dbReference type="Proteomes" id="UP000612362"/>
    </source>
</evidence>
<sequence>MNRSIEPTKLDLKTRLKHLYTNPLQEVVIVEVPTMQFLMLDGRGDPNTAQEYKDAIETLYTVAYTTKFLLKNEAALDYPVMPLEGLWWADGGREAPRENWQWTMMIMQPDCVTEVWFAEACRQAQRKKNPRALEKIRLGQFSEGTVAQIMHIGPFADEGPTLEKLDRFFVEHGYAFRGKHHEIYLNDLRRVASDKMRTIIRHPLDEEPFQNDDGWHRRRTVN</sequence>
<dbReference type="Proteomes" id="UP000612362">
    <property type="component" value="Unassembled WGS sequence"/>
</dbReference>
<protein>
    <recommendedName>
        <fullName evidence="1">GyrI-like small molecule binding domain-containing protein</fullName>
    </recommendedName>
</protein>
<accession>A0A8J3MR77</accession>
<dbReference type="AlphaFoldDB" id="A0A8J3MR77"/>
<dbReference type="PIRSF" id="PIRSF031644">
    <property type="entry name" value="UCP031644"/>
    <property type="match status" value="1"/>
</dbReference>
<dbReference type="SUPFAM" id="SSF55136">
    <property type="entry name" value="Probable bacterial effector-binding domain"/>
    <property type="match status" value="1"/>
</dbReference>
<dbReference type="InterPro" id="IPR011256">
    <property type="entry name" value="Reg_factor_effector_dom_sf"/>
</dbReference>
<name>A0A8J3MR77_9CHLR</name>
<dbReference type="EMBL" id="BNJF01000001">
    <property type="protein sequence ID" value="GHO42020.1"/>
    <property type="molecule type" value="Genomic_DNA"/>
</dbReference>
<dbReference type="InterPro" id="IPR008319">
    <property type="entry name" value="GyrI-like_CCH_Lin2189-like"/>
</dbReference>
<dbReference type="InterPro" id="IPR029442">
    <property type="entry name" value="GyrI-like"/>
</dbReference>
<evidence type="ECO:0000259" key="1">
    <source>
        <dbReference type="Pfam" id="PF06445"/>
    </source>
</evidence>